<evidence type="ECO:0000313" key="4">
    <source>
        <dbReference type="Proteomes" id="UP000549911"/>
    </source>
</evidence>
<name>A0A7Y9H5F2_9ACTN</name>
<comment type="caution">
    <text evidence="3">The sequence shown here is derived from an EMBL/GenBank/DDBJ whole genome shotgun (WGS) entry which is preliminary data.</text>
</comment>
<dbReference type="Gene3D" id="3.40.33.10">
    <property type="entry name" value="CAP"/>
    <property type="match status" value="1"/>
</dbReference>
<dbReference type="InterPro" id="IPR035940">
    <property type="entry name" value="CAP_sf"/>
</dbReference>
<dbReference type="CDD" id="cd05379">
    <property type="entry name" value="CAP_bacterial"/>
    <property type="match status" value="1"/>
</dbReference>
<dbReference type="RefSeq" id="WP_179620892.1">
    <property type="nucleotide sequence ID" value="NZ_JACCBW010000004.1"/>
</dbReference>
<sequence>MQHLRRTTRLAALGAAAALLCGVPGTAEAKTWSRTWSVPAAVSVKDASDLSNSDLEDALMVEINEARAANGLRKIWNFDVCTDALAEQWGERIARTGRFEHRDQGEIIRRCDNSWAGETLVRGTALSPGDMVDLWLDSPGHREIILSPRARRAGVAITNDGQGRTIGVVNLVRHG</sequence>
<keyword evidence="4" id="KW-1185">Reference proteome</keyword>
<dbReference type="SUPFAM" id="SSF55797">
    <property type="entry name" value="PR-1-like"/>
    <property type="match status" value="1"/>
</dbReference>
<reference evidence="3 4" key="2">
    <citation type="submission" date="2020-08" db="EMBL/GenBank/DDBJ databases">
        <title>The Agave Microbiome: Exploring the role of microbial communities in plant adaptations to desert environments.</title>
        <authorList>
            <person name="Partida-Martinez L.P."/>
        </authorList>
    </citation>
    <scope>NUCLEOTIDE SEQUENCE [LARGE SCALE GENOMIC DNA]</scope>
    <source>
        <strain evidence="3 4">AT2.17</strain>
    </source>
</reference>
<dbReference type="EMBL" id="JACCBW010000004">
    <property type="protein sequence ID" value="NYE38256.1"/>
    <property type="molecule type" value="Genomic_DNA"/>
</dbReference>
<feature type="domain" description="SCP" evidence="2">
    <location>
        <begin position="63"/>
        <end position="168"/>
    </location>
</feature>
<accession>A0A7Y9H5F2</accession>
<protein>
    <submittedName>
        <fullName evidence="3">Uncharacterized protein YkwD</fullName>
    </submittedName>
</protein>
<evidence type="ECO:0000256" key="1">
    <source>
        <dbReference type="SAM" id="SignalP"/>
    </source>
</evidence>
<proteinExistence type="predicted"/>
<reference evidence="3 4" key="1">
    <citation type="submission" date="2020-07" db="EMBL/GenBank/DDBJ databases">
        <authorList>
            <person name="Partida-Martinez L."/>
            <person name="Huntemann M."/>
            <person name="Clum A."/>
            <person name="Wang J."/>
            <person name="Palaniappan K."/>
            <person name="Ritter S."/>
            <person name="Chen I.-M."/>
            <person name="Stamatis D."/>
            <person name="Reddy T."/>
            <person name="O'Malley R."/>
            <person name="Daum C."/>
            <person name="Shapiro N."/>
            <person name="Ivanova N."/>
            <person name="Kyrpides N."/>
            <person name="Woyke T."/>
        </authorList>
    </citation>
    <scope>NUCLEOTIDE SEQUENCE [LARGE SCALE GENOMIC DNA]</scope>
    <source>
        <strain evidence="3 4">AT2.17</strain>
    </source>
</reference>
<dbReference type="Pfam" id="PF00188">
    <property type="entry name" value="CAP"/>
    <property type="match status" value="1"/>
</dbReference>
<dbReference type="Proteomes" id="UP000549911">
    <property type="component" value="Unassembled WGS sequence"/>
</dbReference>
<keyword evidence="1" id="KW-0732">Signal</keyword>
<organism evidence="3 4">
    <name type="scientific">Nocardioides cavernae</name>
    <dbReference type="NCBI Taxonomy" id="1921566"/>
    <lineage>
        <taxon>Bacteria</taxon>
        <taxon>Bacillati</taxon>
        <taxon>Actinomycetota</taxon>
        <taxon>Actinomycetes</taxon>
        <taxon>Propionibacteriales</taxon>
        <taxon>Nocardioidaceae</taxon>
        <taxon>Nocardioides</taxon>
    </lineage>
</organism>
<feature type="signal peptide" evidence="1">
    <location>
        <begin position="1"/>
        <end position="29"/>
    </location>
</feature>
<evidence type="ECO:0000259" key="2">
    <source>
        <dbReference type="Pfam" id="PF00188"/>
    </source>
</evidence>
<dbReference type="AlphaFoldDB" id="A0A7Y9H5F2"/>
<gene>
    <name evidence="3" type="ORF">F4692_003404</name>
</gene>
<dbReference type="InterPro" id="IPR014044">
    <property type="entry name" value="CAP_dom"/>
</dbReference>
<feature type="chain" id="PRO_5030536886" evidence="1">
    <location>
        <begin position="30"/>
        <end position="175"/>
    </location>
</feature>
<evidence type="ECO:0000313" key="3">
    <source>
        <dbReference type="EMBL" id="NYE38256.1"/>
    </source>
</evidence>